<dbReference type="InterPro" id="IPR002014">
    <property type="entry name" value="VHS_dom"/>
</dbReference>
<dbReference type="Proteomes" id="UP001222325">
    <property type="component" value="Unassembled WGS sequence"/>
</dbReference>
<dbReference type="CDD" id="cd16980">
    <property type="entry name" value="VHS_Lsb5"/>
    <property type="match status" value="1"/>
</dbReference>
<name>A0AAD6XZB6_9AGAR</name>
<dbReference type="CDD" id="cd14232">
    <property type="entry name" value="GAT_LSB5"/>
    <property type="match status" value="1"/>
</dbReference>
<evidence type="ECO:0000313" key="4">
    <source>
        <dbReference type="Proteomes" id="UP001222325"/>
    </source>
</evidence>
<dbReference type="InterPro" id="IPR045007">
    <property type="entry name" value="LSB5"/>
</dbReference>
<dbReference type="GO" id="GO:0006897">
    <property type="term" value="P:endocytosis"/>
    <property type="evidence" value="ECO:0007669"/>
    <property type="project" value="InterPro"/>
</dbReference>
<feature type="region of interest" description="Disordered" evidence="1">
    <location>
        <begin position="188"/>
        <end position="228"/>
    </location>
</feature>
<dbReference type="PROSITE" id="PS50179">
    <property type="entry name" value="VHS"/>
    <property type="match status" value="1"/>
</dbReference>
<feature type="region of interest" description="Disordered" evidence="1">
    <location>
        <begin position="344"/>
        <end position="486"/>
    </location>
</feature>
<dbReference type="GO" id="GO:0035091">
    <property type="term" value="F:phosphatidylinositol binding"/>
    <property type="evidence" value="ECO:0007669"/>
    <property type="project" value="InterPro"/>
</dbReference>
<dbReference type="SUPFAM" id="SSF89009">
    <property type="entry name" value="GAT-like domain"/>
    <property type="match status" value="1"/>
</dbReference>
<protein>
    <recommendedName>
        <fullName evidence="2">VHS domain-containing protein</fullName>
    </recommendedName>
</protein>
<dbReference type="GO" id="GO:0007015">
    <property type="term" value="P:actin filament organization"/>
    <property type="evidence" value="ECO:0007669"/>
    <property type="project" value="InterPro"/>
</dbReference>
<dbReference type="AlphaFoldDB" id="A0AAD6XZB6"/>
<proteinExistence type="predicted"/>
<comment type="caution">
    <text evidence="3">The sequence shown here is derived from an EMBL/GenBank/DDBJ whole genome shotgun (WGS) entry which is preliminary data.</text>
</comment>
<evidence type="ECO:0000256" key="1">
    <source>
        <dbReference type="SAM" id="MobiDB-lite"/>
    </source>
</evidence>
<reference evidence="3" key="1">
    <citation type="submission" date="2023-03" db="EMBL/GenBank/DDBJ databases">
        <title>Massive genome expansion in bonnet fungi (Mycena s.s.) driven by repeated elements and novel gene families across ecological guilds.</title>
        <authorList>
            <consortium name="Lawrence Berkeley National Laboratory"/>
            <person name="Harder C.B."/>
            <person name="Miyauchi S."/>
            <person name="Viragh M."/>
            <person name="Kuo A."/>
            <person name="Thoen E."/>
            <person name="Andreopoulos B."/>
            <person name="Lu D."/>
            <person name="Skrede I."/>
            <person name="Drula E."/>
            <person name="Henrissat B."/>
            <person name="Morin E."/>
            <person name="Kohler A."/>
            <person name="Barry K."/>
            <person name="LaButti K."/>
            <person name="Morin E."/>
            <person name="Salamov A."/>
            <person name="Lipzen A."/>
            <person name="Mereny Z."/>
            <person name="Hegedus B."/>
            <person name="Baldrian P."/>
            <person name="Stursova M."/>
            <person name="Weitz H."/>
            <person name="Taylor A."/>
            <person name="Grigoriev I.V."/>
            <person name="Nagy L.G."/>
            <person name="Martin F."/>
            <person name="Kauserud H."/>
        </authorList>
    </citation>
    <scope>NUCLEOTIDE SEQUENCE</scope>
    <source>
        <strain evidence="3">CBHHK173m</strain>
    </source>
</reference>
<dbReference type="Gene3D" id="1.25.40.90">
    <property type="match status" value="1"/>
</dbReference>
<dbReference type="PANTHER" id="PTHR47789:SF1">
    <property type="entry name" value="LAS SEVENTEEN-BINDING PROTEIN 5"/>
    <property type="match status" value="1"/>
</dbReference>
<dbReference type="Pfam" id="PF00790">
    <property type="entry name" value="VHS"/>
    <property type="match status" value="2"/>
</dbReference>
<dbReference type="InterPro" id="IPR008942">
    <property type="entry name" value="ENTH_VHS"/>
</dbReference>
<dbReference type="GO" id="GO:0043130">
    <property type="term" value="F:ubiquitin binding"/>
    <property type="evidence" value="ECO:0007669"/>
    <property type="project" value="InterPro"/>
</dbReference>
<keyword evidence="4" id="KW-1185">Reference proteome</keyword>
<dbReference type="PANTHER" id="PTHR47789">
    <property type="entry name" value="LAS SEVENTEEN-BINDING PROTEIN 5"/>
    <property type="match status" value="1"/>
</dbReference>
<sequence length="486" mass="53556">MSFAKAFRNEKPHSSISDWVDILTADSVDDEAYDGIPELVDSINLQGTGPTEASRAIRKKLKHGRPHQQYRAIVVSPISISHSIHLQYFFASQILKALVENCGHKFQTTFADGQLTDTLKHLANDPGTDKKVKKRLLIVLASWNDQFKSEPSMASVAGLYKQTRRERDDRAQKLDSLGLPDVEALEREAKRKAKQQREKDKEQQRLEEIDRRRKEKEQKNKPKRAPFDFEKEKPLVLGSIVEASQASSNLVNAITLVNQEKESLVTNERVQTCLANAKQARKAVVRYIQLVENEELIGTLIETNDRIIAALEMYDDQLSAPSAPPIDAVAAGLAATHINSSETELNKLQGKQRAAVARAKQNSFRGKAPTDSENDANVHPDLQDLSFGALGSSSQHLPAPLRPSTLSDDGEEPAEAYVRGSLSDFSDYDSSDEDAHNAAGPSTSHRDYVTVSDDEGTGHRGTKVGSPVSKGALVDAEDPFADPFAD</sequence>
<dbReference type="EMBL" id="JARJCN010000002">
    <property type="protein sequence ID" value="KAJ7103307.1"/>
    <property type="molecule type" value="Genomic_DNA"/>
</dbReference>
<evidence type="ECO:0000313" key="3">
    <source>
        <dbReference type="EMBL" id="KAJ7103307.1"/>
    </source>
</evidence>
<organism evidence="3 4">
    <name type="scientific">Mycena belliarum</name>
    <dbReference type="NCBI Taxonomy" id="1033014"/>
    <lineage>
        <taxon>Eukaryota</taxon>
        <taxon>Fungi</taxon>
        <taxon>Dikarya</taxon>
        <taxon>Basidiomycota</taxon>
        <taxon>Agaricomycotina</taxon>
        <taxon>Agaricomycetes</taxon>
        <taxon>Agaricomycetidae</taxon>
        <taxon>Agaricales</taxon>
        <taxon>Marasmiineae</taxon>
        <taxon>Mycenaceae</taxon>
        <taxon>Mycena</taxon>
    </lineage>
</organism>
<dbReference type="InterPro" id="IPR044103">
    <property type="entry name" value="GAT_LSB5"/>
</dbReference>
<dbReference type="InterPro" id="IPR038425">
    <property type="entry name" value="GAT_sf"/>
</dbReference>
<gene>
    <name evidence="3" type="ORF">B0H15DRAFT_206228</name>
</gene>
<dbReference type="GO" id="GO:0030479">
    <property type="term" value="C:actin cortical patch"/>
    <property type="evidence" value="ECO:0007669"/>
    <property type="project" value="TreeGrafter"/>
</dbReference>
<dbReference type="GO" id="GO:0007034">
    <property type="term" value="P:vacuolar transport"/>
    <property type="evidence" value="ECO:0007669"/>
    <property type="project" value="UniProtKB-ARBA"/>
</dbReference>
<dbReference type="GO" id="GO:0051666">
    <property type="term" value="P:actin cortical patch localization"/>
    <property type="evidence" value="ECO:0007669"/>
    <property type="project" value="TreeGrafter"/>
</dbReference>
<dbReference type="SMART" id="SM00288">
    <property type="entry name" value="VHS"/>
    <property type="match status" value="1"/>
</dbReference>
<dbReference type="Gene3D" id="1.20.58.160">
    <property type="match status" value="1"/>
</dbReference>
<accession>A0AAD6XZB6</accession>
<feature type="domain" description="VHS" evidence="2">
    <location>
        <begin position="23"/>
        <end position="166"/>
    </location>
</feature>
<dbReference type="SUPFAM" id="SSF48464">
    <property type="entry name" value="ENTH/VHS domain"/>
    <property type="match status" value="1"/>
</dbReference>
<evidence type="ECO:0000259" key="2">
    <source>
        <dbReference type="PROSITE" id="PS50179"/>
    </source>
</evidence>
<feature type="compositionally biased region" description="Acidic residues" evidence="1">
    <location>
        <begin position="475"/>
        <end position="486"/>
    </location>
</feature>